<organism evidence="1">
    <name type="scientific">Arundo donax</name>
    <name type="common">Giant reed</name>
    <name type="synonym">Donax arundinaceus</name>
    <dbReference type="NCBI Taxonomy" id="35708"/>
    <lineage>
        <taxon>Eukaryota</taxon>
        <taxon>Viridiplantae</taxon>
        <taxon>Streptophyta</taxon>
        <taxon>Embryophyta</taxon>
        <taxon>Tracheophyta</taxon>
        <taxon>Spermatophyta</taxon>
        <taxon>Magnoliopsida</taxon>
        <taxon>Liliopsida</taxon>
        <taxon>Poales</taxon>
        <taxon>Poaceae</taxon>
        <taxon>PACMAD clade</taxon>
        <taxon>Arundinoideae</taxon>
        <taxon>Arundineae</taxon>
        <taxon>Arundo</taxon>
    </lineage>
</organism>
<name>A0A0A8YIF1_ARUDO</name>
<proteinExistence type="predicted"/>
<protein>
    <submittedName>
        <fullName evidence="1">Uncharacterized protein</fullName>
    </submittedName>
</protein>
<evidence type="ECO:0000313" key="1">
    <source>
        <dbReference type="EMBL" id="JAD26259.1"/>
    </source>
</evidence>
<sequence>MNDMPKFKHFISSEGKLAYILLFRFHSYEKNRDPKERGVNLGSIYGFNYFR</sequence>
<accession>A0A0A8YIF1</accession>
<reference evidence="1" key="2">
    <citation type="journal article" date="2015" name="Data Brief">
        <title>Shoot transcriptome of the giant reed, Arundo donax.</title>
        <authorList>
            <person name="Barrero R.A."/>
            <person name="Guerrero F.D."/>
            <person name="Moolhuijzen P."/>
            <person name="Goolsby J.A."/>
            <person name="Tidwell J."/>
            <person name="Bellgard S.E."/>
            <person name="Bellgard M.I."/>
        </authorList>
    </citation>
    <scope>NUCLEOTIDE SEQUENCE</scope>
    <source>
        <tissue evidence="1">Shoot tissue taken approximately 20 cm above the soil surface</tissue>
    </source>
</reference>
<dbReference type="AlphaFoldDB" id="A0A0A8YIF1"/>
<reference evidence="1" key="1">
    <citation type="submission" date="2014-09" db="EMBL/GenBank/DDBJ databases">
        <authorList>
            <person name="Magalhaes I.L.F."/>
            <person name="Oliveira U."/>
            <person name="Santos F.R."/>
            <person name="Vidigal T.H.D.A."/>
            <person name="Brescovit A.D."/>
            <person name="Santos A.J."/>
        </authorList>
    </citation>
    <scope>NUCLEOTIDE SEQUENCE</scope>
    <source>
        <tissue evidence="1">Shoot tissue taken approximately 20 cm above the soil surface</tissue>
    </source>
</reference>
<dbReference type="EMBL" id="GBRH01271636">
    <property type="protein sequence ID" value="JAD26259.1"/>
    <property type="molecule type" value="Transcribed_RNA"/>
</dbReference>